<keyword evidence="6 7" id="KW-0862">Zinc</keyword>
<dbReference type="InterPro" id="IPR007484">
    <property type="entry name" value="Peptidase_M28"/>
</dbReference>
<keyword evidence="2" id="KW-0645">Protease</keyword>
<protein>
    <submittedName>
        <fullName evidence="11">Leucyl aminopeptidase</fullName>
        <ecNumber evidence="11">3.4.11.10</ecNumber>
    </submittedName>
</protein>
<dbReference type="GO" id="GO:0046872">
    <property type="term" value="F:metal ion binding"/>
    <property type="evidence" value="ECO:0007669"/>
    <property type="project" value="UniProtKB-KW"/>
</dbReference>
<dbReference type="InterPro" id="IPR045175">
    <property type="entry name" value="M28_fam"/>
</dbReference>
<feature type="binding site" evidence="7">
    <location>
        <position position="273"/>
    </location>
    <ligand>
        <name>Zn(2+)</name>
        <dbReference type="ChEBI" id="CHEBI:29105"/>
        <label>2</label>
        <note>catalytic</note>
    </ligand>
</feature>
<feature type="chain" id="PRO_5002801485" evidence="9">
    <location>
        <begin position="25"/>
        <end position="416"/>
    </location>
</feature>
<evidence type="ECO:0000259" key="10">
    <source>
        <dbReference type="Pfam" id="PF04389"/>
    </source>
</evidence>
<evidence type="ECO:0000313" key="11">
    <source>
        <dbReference type="EMBL" id="CAR56167.1"/>
    </source>
</evidence>
<organism evidence="11 12">
    <name type="scientific">Burkholderia cenocepacia (strain ATCC BAA-245 / DSM 16553 / LMG 16656 / NCTC 13227 / J2315 / CF5610)</name>
    <name type="common">Burkholderia cepacia (strain J2315)</name>
    <dbReference type="NCBI Taxonomy" id="216591"/>
    <lineage>
        <taxon>Bacteria</taxon>
        <taxon>Pseudomonadati</taxon>
        <taxon>Pseudomonadota</taxon>
        <taxon>Betaproteobacteria</taxon>
        <taxon>Burkholderiales</taxon>
        <taxon>Burkholderiaceae</taxon>
        <taxon>Burkholderia</taxon>
        <taxon>Burkholderia cepacia complex</taxon>
    </lineage>
</organism>
<sequence length="416" mass="44249">MPTLKPTRLSAALGGMLLTAAAHATPVWITLGDTAFRQLQRIDATATAQYSTTVDAGKAADGAARRETVHVVEIDDSRLGELARAVQRTRGHGPGYVVHDSFDDARQALQPLPATLAKQAAAAYTVSNVPQIGTWVQQLQASNIVGTITSLSGFTNRYYTTSHGVAASDWLALQWKQLAGARADITVEQVAHTGFPQKSVILTIRGSDPAAGTVVLGGHLDSTVGRTTENTRSPGADDDASGIASLTEALRVLLANNYRPKRTIKFVGYAAEEAGLLGSKAIAKQFRTQNANVVGVLQLDMTNYKGDPKDIYLITDYTNAAQNTYVKNLAATYLPELAVGTSQCGYACSDHASWNAQGYPASFPFEADQNDSPYIHTVNDTLENSDRQANHALKFGKLALAYAVDLGGLAGATVKR</sequence>
<dbReference type="KEGG" id="bcj:BCAM2308"/>
<evidence type="ECO:0000256" key="9">
    <source>
        <dbReference type="SAM" id="SignalP"/>
    </source>
</evidence>
<dbReference type="PANTHER" id="PTHR12147:SF56">
    <property type="entry name" value="AMINOPEPTIDASE YDR415C-RELATED"/>
    <property type="match status" value="1"/>
</dbReference>
<evidence type="ECO:0000256" key="6">
    <source>
        <dbReference type="ARBA" id="ARBA00022833"/>
    </source>
</evidence>
<dbReference type="PANTHER" id="PTHR12147">
    <property type="entry name" value="METALLOPEPTIDASE M28 FAMILY MEMBER"/>
    <property type="match status" value="1"/>
</dbReference>
<dbReference type="Pfam" id="PF04389">
    <property type="entry name" value="Peptidase_M28"/>
    <property type="match status" value="1"/>
</dbReference>
<evidence type="ECO:0000256" key="5">
    <source>
        <dbReference type="ARBA" id="ARBA00022801"/>
    </source>
</evidence>
<dbReference type="Gene3D" id="3.40.630.10">
    <property type="entry name" value="Zn peptidases"/>
    <property type="match status" value="1"/>
</dbReference>
<feature type="binding site" evidence="7">
    <location>
        <position position="300"/>
    </location>
    <ligand>
        <name>Zn(2+)</name>
        <dbReference type="ChEBI" id="CHEBI:29105"/>
        <label>1</label>
    </ligand>
</feature>
<dbReference type="GO" id="GO:0004177">
    <property type="term" value="F:aminopeptidase activity"/>
    <property type="evidence" value="ECO:0007669"/>
    <property type="project" value="UniProtKB-KW"/>
</dbReference>
<dbReference type="RefSeq" id="WP_006483792.1">
    <property type="nucleotide sequence ID" value="NC_011001.1"/>
</dbReference>
<keyword evidence="12" id="KW-1185">Reference proteome</keyword>
<feature type="binding site" evidence="7">
    <location>
        <position position="376"/>
    </location>
    <ligand>
        <name>Zn(2+)</name>
        <dbReference type="ChEBI" id="CHEBI:29105"/>
        <label>2</label>
        <note>catalytic</note>
    </ligand>
</feature>
<dbReference type="BioCyc" id="BCEN216591:G1G1V-6385-MONOMER"/>
<dbReference type="EC" id="3.4.11.10" evidence="11"/>
<dbReference type="GO" id="GO:0006508">
    <property type="term" value="P:proteolysis"/>
    <property type="evidence" value="ECO:0007669"/>
    <property type="project" value="UniProtKB-KW"/>
</dbReference>
<feature type="binding site" evidence="7">
    <location>
        <position position="238"/>
    </location>
    <ligand>
        <name>Zn(2+)</name>
        <dbReference type="ChEBI" id="CHEBI:29105"/>
        <label>1</label>
    </ligand>
</feature>
<keyword evidence="4 9" id="KW-0732">Signal</keyword>
<evidence type="ECO:0000256" key="8">
    <source>
        <dbReference type="PIRSR" id="PIRSR036685-2"/>
    </source>
</evidence>
<keyword evidence="1 11" id="KW-0031">Aminopeptidase</keyword>
<evidence type="ECO:0000256" key="1">
    <source>
        <dbReference type="ARBA" id="ARBA00022438"/>
    </source>
</evidence>
<proteinExistence type="predicted"/>
<feature type="domain" description="Peptidase M28" evidence="10">
    <location>
        <begin position="200"/>
        <end position="394"/>
    </location>
</feature>
<dbReference type="AlphaFoldDB" id="B4EHF7"/>
<dbReference type="InterPro" id="IPR012189">
    <property type="entry name" value="Pept_M28E_Ap1"/>
</dbReference>
<feature type="disulfide bond" evidence="8">
    <location>
        <begin position="344"/>
        <end position="348"/>
    </location>
</feature>
<gene>
    <name evidence="11" type="ORF">BCAM2308</name>
</gene>
<name>B4EHF7_BURCJ</name>
<dbReference type="HOGENOM" id="CLU_025866_2_1_4"/>
<evidence type="ECO:0000256" key="7">
    <source>
        <dbReference type="PIRSR" id="PIRSR036685-1"/>
    </source>
</evidence>
<evidence type="ECO:0000256" key="4">
    <source>
        <dbReference type="ARBA" id="ARBA00022729"/>
    </source>
</evidence>
<keyword evidence="5 11" id="KW-0378">Hydrolase</keyword>
<keyword evidence="8" id="KW-1015">Disulfide bond</keyword>
<dbReference type="EMBL" id="AM747721">
    <property type="protein sequence ID" value="CAR56167.1"/>
    <property type="molecule type" value="Genomic_DNA"/>
</dbReference>
<feature type="signal peptide" evidence="9">
    <location>
        <begin position="1"/>
        <end position="24"/>
    </location>
</feature>
<accession>B4EHF7</accession>
<evidence type="ECO:0000256" key="2">
    <source>
        <dbReference type="ARBA" id="ARBA00022670"/>
    </source>
</evidence>
<keyword evidence="3 7" id="KW-0479">Metal-binding</keyword>
<dbReference type="Proteomes" id="UP000001035">
    <property type="component" value="Chromosome 2"/>
</dbReference>
<dbReference type="eggNOG" id="COG2234">
    <property type="taxonomic scope" value="Bacteria"/>
</dbReference>
<comment type="cofactor">
    <cofactor evidence="7">
        <name>Zn(2+)</name>
        <dbReference type="ChEBI" id="CHEBI:29105"/>
    </cofactor>
    <text evidence="7">Binds 2 Zn(2+) ions per subunit.</text>
</comment>
<evidence type="ECO:0000313" key="12">
    <source>
        <dbReference type="Proteomes" id="UP000001035"/>
    </source>
</evidence>
<reference evidence="11 12" key="1">
    <citation type="journal article" date="2009" name="J. Bacteriol.">
        <title>The genome of Burkholderia cenocepacia J2315, an epidemic pathogen of cystic fibrosis patients.</title>
        <authorList>
            <person name="Holden M.T."/>
            <person name="Seth-Smith H.M."/>
            <person name="Crossman L.C."/>
            <person name="Sebaihia M."/>
            <person name="Bentley S.D."/>
            <person name="Cerdeno-Tarraga A.M."/>
            <person name="Thomson N.R."/>
            <person name="Bason N."/>
            <person name="Quail M.A."/>
            <person name="Sharp S."/>
            <person name="Cherevach I."/>
            <person name="Churcher C."/>
            <person name="Goodhead I."/>
            <person name="Hauser H."/>
            <person name="Holroyd N."/>
            <person name="Mungall K."/>
            <person name="Scott P."/>
            <person name="Walker D."/>
            <person name="White B."/>
            <person name="Rose H."/>
            <person name="Iversen P."/>
            <person name="Mil-Homens D."/>
            <person name="Rocha E.P."/>
            <person name="Fialho A.M."/>
            <person name="Baldwin A."/>
            <person name="Dowson C."/>
            <person name="Barrell B.G."/>
            <person name="Govan J.R."/>
            <person name="Vandamme P."/>
            <person name="Hart C.A."/>
            <person name="Mahenthiralingam E."/>
            <person name="Parkhill J."/>
        </authorList>
    </citation>
    <scope>NUCLEOTIDE SEQUENCE [LARGE SCALE GENOMIC DNA]</scope>
    <source>
        <strain evidence="12">ATCC BAA-245 / DSM 16553 / LMG 16656 / NCTC 13227 / J2315 / CF5610</strain>
    </source>
</reference>
<dbReference type="PIRSF" id="PIRSF036685">
    <property type="entry name" value="BacLeuNPeptidase"/>
    <property type="match status" value="1"/>
</dbReference>
<evidence type="ECO:0000256" key="3">
    <source>
        <dbReference type="ARBA" id="ARBA00022723"/>
    </source>
</evidence>
<dbReference type="MEROPS" id="M28.002"/>
<feature type="binding site" evidence="7">
    <location>
        <position position="219"/>
    </location>
    <ligand>
        <name>Zn(2+)</name>
        <dbReference type="ChEBI" id="CHEBI:29105"/>
        <label>1</label>
    </ligand>
</feature>
<dbReference type="GO" id="GO:0008235">
    <property type="term" value="F:metalloexopeptidase activity"/>
    <property type="evidence" value="ECO:0007669"/>
    <property type="project" value="InterPro"/>
</dbReference>
<dbReference type="SUPFAM" id="SSF53187">
    <property type="entry name" value="Zn-dependent exopeptidases"/>
    <property type="match status" value="1"/>
</dbReference>